<comment type="similarity">
    <text evidence="1">Belongs to the SNF7 family.</text>
</comment>
<evidence type="ECO:0000256" key="1">
    <source>
        <dbReference type="ARBA" id="ARBA00006190"/>
    </source>
</evidence>
<reference evidence="2" key="1">
    <citation type="submission" date="2025-08" db="UniProtKB">
        <authorList>
            <consortium name="Ensembl"/>
        </authorList>
    </citation>
    <scope>IDENTIFICATION</scope>
</reference>
<organism evidence="2 3">
    <name type="scientific">Jaculus jaculus</name>
    <name type="common">Lesser Egyptian jerboa</name>
    <dbReference type="NCBI Taxonomy" id="51337"/>
    <lineage>
        <taxon>Eukaryota</taxon>
        <taxon>Metazoa</taxon>
        <taxon>Chordata</taxon>
        <taxon>Craniata</taxon>
        <taxon>Vertebrata</taxon>
        <taxon>Euteleostomi</taxon>
        <taxon>Mammalia</taxon>
        <taxon>Eutheria</taxon>
        <taxon>Euarchontoglires</taxon>
        <taxon>Glires</taxon>
        <taxon>Rodentia</taxon>
        <taxon>Myomorpha</taxon>
        <taxon>Dipodoidea</taxon>
        <taxon>Dipodidae</taxon>
        <taxon>Dipodinae</taxon>
        <taxon>Jaculus</taxon>
    </lineage>
</organism>
<dbReference type="GeneTree" id="ENSGT00940000169906"/>
<protein>
    <submittedName>
        <fullName evidence="2">Uncharacterized protein</fullName>
    </submittedName>
</protein>
<gene>
    <name evidence="2" type="primary">Chmp6</name>
</gene>
<name>A0A8C5P077_JACJA</name>
<evidence type="ECO:0000313" key="2">
    <source>
        <dbReference type="Ensembl" id="ENSJJAP00000013342.1"/>
    </source>
</evidence>
<accession>A0A8C5P077</accession>
<evidence type="ECO:0000313" key="3">
    <source>
        <dbReference type="Proteomes" id="UP000694385"/>
    </source>
</evidence>
<sequence length="37" mass="4270">MVQSIEFTQIEMKVMEGLQVGNECLNKMHQVMSIEDV</sequence>
<keyword evidence="3" id="KW-1185">Reference proteome</keyword>
<reference evidence="2" key="2">
    <citation type="submission" date="2025-09" db="UniProtKB">
        <authorList>
            <consortium name="Ensembl"/>
        </authorList>
    </citation>
    <scope>IDENTIFICATION</scope>
</reference>
<dbReference type="AlphaFoldDB" id="A0A8C5P077"/>
<dbReference type="GO" id="GO:0007034">
    <property type="term" value="P:vacuolar transport"/>
    <property type="evidence" value="ECO:0007669"/>
    <property type="project" value="InterPro"/>
</dbReference>
<dbReference type="Pfam" id="PF03357">
    <property type="entry name" value="Snf7"/>
    <property type="match status" value="1"/>
</dbReference>
<dbReference type="Ensembl" id="ENSJJAT00000019832.1">
    <property type="protein sequence ID" value="ENSJJAP00000013342.1"/>
    <property type="gene ID" value="ENSJJAG00000016138.1"/>
</dbReference>
<dbReference type="InterPro" id="IPR005024">
    <property type="entry name" value="Snf7_fam"/>
</dbReference>
<dbReference type="Proteomes" id="UP000694385">
    <property type="component" value="Unassembled WGS sequence"/>
</dbReference>
<proteinExistence type="inferred from homology"/>